<dbReference type="FunFam" id="2.70.170.10:FF:000028">
    <property type="entry name" value="AcetylCholine Receptor"/>
    <property type="match status" value="1"/>
</dbReference>
<dbReference type="PROSITE" id="PS00236">
    <property type="entry name" value="NEUROTR_ION_CHANNEL"/>
    <property type="match status" value="1"/>
</dbReference>
<feature type="transmembrane region" description="Helical" evidence="14">
    <location>
        <begin position="360"/>
        <end position="379"/>
    </location>
</feature>
<evidence type="ECO:0000256" key="3">
    <source>
        <dbReference type="ARBA" id="ARBA00022692"/>
    </source>
</evidence>
<evidence type="ECO:0000256" key="13">
    <source>
        <dbReference type="ARBA" id="ARBA00034099"/>
    </source>
</evidence>
<dbReference type="EMBL" id="VSWD01000007">
    <property type="protein sequence ID" value="KAK3097858.1"/>
    <property type="molecule type" value="Genomic_DNA"/>
</dbReference>
<name>A0AA89BVM8_PINIB</name>
<evidence type="ECO:0000256" key="11">
    <source>
        <dbReference type="ARBA" id="ARBA00023286"/>
    </source>
</evidence>
<accession>A0AA89BVM8</accession>
<keyword evidence="3 14" id="KW-0812">Transmembrane</keyword>
<dbReference type="Gene3D" id="2.70.170.10">
    <property type="entry name" value="Neurotransmitter-gated ion-channel ligand-binding domain"/>
    <property type="match status" value="1"/>
</dbReference>
<dbReference type="InterPro" id="IPR036734">
    <property type="entry name" value="Neur_chan_lig-bd_sf"/>
</dbReference>
<evidence type="ECO:0000256" key="5">
    <source>
        <dbReference type="ARBA" id="ARBA00023018"/>
    </source>
</evidence>
<evidence type="ECO:0000256" key="8">
    <source>
        <dbReference type="ARBA" id="ARBA00023157"/>
    </source>
</evidence>
<comment type="similarity">
    <text evidence="14">Belongs to the ligand-gated ion channel (TC 1.A.9) family.</text>
</comment>
<evidence type="ECO:0000256" key="6">
    <source>
        <dbReference type="ARBA" id="ARBA00023065"/>
    </source>
</evidence>
<dbReference type="CDD" id="cd19051">
    <property type="entry name" value="LGIC_TM_cation"/>
    <property type="match status" value="1"/>
</dbReference>
<protein>
    <submittedName>
        <fullName evidence="17">Uncharacterized protein</fullName>
    </submittedName>
</protein>
<evidence type="ECO:0000313" key="17">
    <source>
        <dbReference type="EMBL" id="KAK3097858.1"/>
    </source>
</evidence>
<feature type="transmembrane region" description="Helical" evidence="14">
    <location>
        <begin position="391"/>
        <end position="412"/>
    </location>
</feature>
<keyword evidence="11" id="KW-1071">Ligand-gated ion channel</keyword>
<dbReference type="InterPro" id="IPR002394">
    <property type="entry name" value="Nicotinic_acetylcholine_rcpt"/>
</dbReference>
<dbReference type="InterPro" id="IPR018000">
    <property type="entry name" value="Neurotransmitter_ion_chnl_CS"/>
</dbReference>
<dbReference type="CDD" id="cd18997">
    <property type="entry name" value="LGIC_ECD_nAChR"/>
    <property type="match status" value="1"/>
</dbReference>
<dbReference type="PANTHER" id="PTHR18945">
    <property type="entry name" value="NEUROTRANSMITTER GATED ION CHANNEL"/>
    <property type="match status" value="1"/>
</dbReference>
<evidence type="ECO:0000256" key="4">
    <source>
        <dbReference type="ARBA" id="ARBA00022989"/>
    </source>
</evidence>
<keyword evidence="12 14" id="KW-0407">Ion channel</keyword>
<dbReference type="InterPro" id="IPR036719">
    <property type="entry name" value="Neuro-gated_channel_TM_sf"/>
</dbReference>
<evidence type="ECO:0000256" key="7">
    <source>
        <dbReference type="ARBA" id="ARBA00023136"/>
    </source>
</evidence>
<comment type="subcellular location">
    <subcellularLocation>
        <location evidence="13">Synaptic cell membrane</location>
        <topology evidence="13">Multi-pass membrane protein</topology>
    </subcellularLocation>
</comment>
<dbReference type="InterPro" id="IPR038050">
    <property type="entry name" value="Neuro_actylchol_rec"/>
</dbReference>
<dbReference type="SUPFAM" id="SSF90112">
    <property type="entry name" value="Neurotransmitter-gated ion-channel transmembrane pore"/>
    <property type="match status" value="1"/>
</dbReference>
<feature type="transmembrane region" description="Helical" evidence="14">
    <location>
        <begin position="424"/>
        <end position="445"/>
    </location>
</feature>
<keyword evidence="6 14" id="KW-0406">Ion transport</keyword>
<keyword evidence="8" id="KW-1015">Disulfide bond</keyword>
<evidence type="ECO:0000256" key="10">
    <source>
        <dbReference type="ARBA" id="ARBA00023180"/>
    </source>
</evidence>
<feature type="domain" description="Neurotransmitter-gated ion-channel ligand-binding" evidence="15">
    <location>
        <begin position="151"/>
        <end position="358"/>
    </location>
</feature>
<dbReference type="GO" id="GO:0045211">
    <property type="term" value="C:postsynaptic membrane"/>
    <property type="evidence" value="ECO:0007669"/>
    <property type="project" value="InterPro"/>
</dbReference>
<dbReference type="SUPFAM" id="SSF63712">
    <property type="entry name" value="Nicotinic receptor ligand binding domain-like"/>
    <property type="match status" value="1"/>
</dbReference>
<keyword evidence="7 14" id="KW-0472">Membrane</keyword>
<evidence type="ECO:0000256" key="9">
    <source>
        <dbReference type="ARBA" id="ARBA00023170"/>
    </source>
</evidence>
<evidence type="ECO:0000256" key="2">
    <source>
        <dbReference type="ARBA" id="ARBA00022475"/>
    </source>
</evidence>
<keyword evidence="1 14" id="KW-0813">Transport</keyword>
<feature type="domain" description="Neurotransmitter-gated ion-channel transmembrane" evidence="16">
    <location>
        <begin position="367"/>
        <end position="570"/>
    </location>
</feature>
<keyword evidence="4 14" id="KW-1133">Transmembrane helix</keyword>
<keyword evidence="2" id="KW-1003">Cell membrane</keyword>
<dbReference type="Pfam" id="PF02932">
    <property type="entry name" value="Neur_chan_memb"/>
    <property type="match status" value="1"/>
</dbReference>
<reference evidence="17" key="1">
    <citation type="submission" date="2019-08" db="EMBL/GenBank/DDBJ databases">
        <title>The improved chromosome-level genome for the pearl oyster Pinctada fucata martensii using PacBio sequencing and Hi-C.</title>
        <authorList>
            <person name="Zheng Z."/>
        </authorList>
    </citation>
    <scope>NUCLEOTIDE SEQUENCE</scope>
    <source>
        <strain evidence="17">ZZ-2019</strain>
        <tissue evidence="17">Adductor muscle</tissue>
    </source>
</reference>
<organism evidence="17 18">
    <name type="scientific">Pinctada imbricata</name>
    <name type="common">Atlantic pearl-oyster</name>
    <name type="synonym">Pinctada martensii</name>
    <dbReference type="NCBI Taxonomy" id="66713"/>
    <lineage>
        <taxon>Eukaryota</taxon>
        <taxon>Metazoa</taxon>
        <taxon>Spiralia</taxon>
        <taxon>Lophotrochozoa</taxon>
        <taxon>Mollusca</taxon>
        <taxon>Bivalvia</taxon>
        <taxon>Autobranchia</taxon>
        <taxon>Pteriomorphia</taxon>
        <taxon>Pterioida</taxon>
        <taxon>Pterioidea</taxon>
        <taxon>Pteriidae</taxon>
        <taxon>Pinctada</taxon>
    </lineage>
</organism>
<dbReference type="InterPro" id="IPR006202">
    <property type="entry name" value="Neur_chan_lig-bd"/>
</dbReference>
<comment type="caution">
    <text evidence="17">The sequence shown here is derived from an EMBL/GenBank/DDBJ whole genome shotgun (WGS) entry which is preliminary data.</text>
</comment>
<dbReference type="AlphaFoldDB" id="A0AA89BVM8"/>
<dbReference type="PRINTS" id="PR00252">
    <property type="entry name" value="NRIONCHANNEL"/>
</dbReference>
<dbReference type="PRINTS" id="PR00254">
    <property type="entry name" value="NICOTINICR"/>
</dbReference>
<evidence type="ECO:0000256" key="12">
    <source>
        <dbReference type="ARBA" id="ARBA00023303"/>
    </source>
</evidence>
<keyword evidence="18" id="KW-1185">Reference proteome</keyword>
<dbReference type="GO" id="GO:0022848">
    <property type="term" value="F:acetylcholine-gated monoatomic cation-selective channel activity"/>
    <property type="evidence" value="ECO:0007669"/>
    <property type="project" value="InterPro"/>
</dbReference>
<dbReference type="GO" id="GO:0004888">
    <property type="term" value="F:transmembrane signaling receptor activity"/>
    <property type="evidence" value="ECO:0007669"/>
    <property type="project" value="InterPro"/>
</dbReference>
<evidence type="ECO:0000259" key="15">
    <source>
        <dbReference type="Pfam" id="PF02931"/>
    </source>
</evidence>
<sequence length="572" mass="66415">MSVTAMAAIHDCGFEVKETTETNNSASYLDIMLSYDTDGHMNTSLYDKRDDFNFSITNFPFLSSNIPSSPAYGVFISQLIRYARASTKYTDFVLRARRLSDKLLSQGYVCDRLTSSLRKFYGRYEELVIHYDVPLSRMVDGYEHKPTLKDESQLIEDLTRNYNPIVRPINATNSINVIALGLSMIDIAELHEKEEIFETGAFLQHLWSDPRLKWEPSKYGGLTDVHIPASLIWKPDITLINNADTVMEKVEPLVIIFHLGTVFYSPQYRLRAPCQMDLSKFPFDEQNCFLLFGSWTYDNSRINLTHFVNGKKGLDMKDFRMNKEWKVLETQTTRIDKHYEMGNNKVPLIKYEFKLKRNSVYYTHVFILPSVLLAVLVPFQFMLPPDSKERISLGATLLLSLIFLLSMLQEFLPEAHPNVPTLASYYTVTMIWITLSLLASIWIINIQSRGPRRQKVPVFIRHFFLRGLKRLVCLGEDTYYPLDEMETISMRGLDRAVDGNVRQQTEITSQNKLERDVEEILRHVHTLTLRSTVIEARHEIRNEWHQVALVLDRLLCFLFAMTFLLYTFVLLA</sequence>
<gene>
    <name evidence="17" type="ORF">FSP39_013889</name>
</gene>
<keyword evidence="10" id="KW-0325">Glycoprotein</keyword>
<dbReference type="InterPro" id="IPR006201">
    <property type="entry name" value="Neur_channel"/>
</dbReference>
<keyword evidence="9" id="KW-0675">Receptor</keyword>
<feature type="transmembrane region" description="Helical" evidence="14">
    <location>
        <begin position="547"/>
        <end position="569"/>
    </location>
</feature>
<dbReference type="Proteomes" id="UP001186944">
    <property type="component" value="Unassembled WGS sequence"/>
</dbReference>
<evidence type="ECO:0000259" key="16">
    <source>
        <dbReference type="Pfam" id="PF02932"/>
    </source>
</evidence>
<proteinExistence type="inferred from homology"/>
<keyword evidence="5" id="KW-0770">Synapse</keyword>
<evidence type="ECO:0000256" key="1">
    <source>
        <dbReference type="ARBA" id="ARBA00022448"/>
    </source>
</evidence>
<dbReference type="Pfam" id="PF02931">
    <property type="entry name" value="Neur_chan_LBD"/>
    <property type="match status" value="1"/>
</dbReference>
<evidence type="ECO:0000256" key="14">
    <source>
        <dbReference type="RuleBase" id="RU000687"/>
    </source>
</evidence>
<evidence type="ECO:0000313" key="18">
    <source>
        <dbReference type="Proteomes" id="UP001186944"/>
    </source>
</evidence>
<dbReference type="InterPro" id="IPR006029">
    <property type="entry name" value="Neurotrans-gated_channel_TM"/>
</dbReference>
<dbReference type="Gene3D" id="1.20.58.390">
    <property type="entry name" value="Neurotransmitter-gated ion-channel transmembrane domain"/>
    <property type="match status" value="1"/>
</dbReference>